<gene>
    <name evidence="1" type="ORF">SUNLIREN_9</name>
</gene>
<proteinExistence type="predicted"/>
<name>A0A346FHQ1_9CAUD</name>
<sequence length="97" mass="11229">MKCEIIFPILEVTTGVTVSEEADNDELADFIIKEFATRYRIKPSQVKLQALFDINDDNLVAWISHRRFDLAHGLIHMNGKPVTEFWFRAYKDKKGTA</sequence>
<organism evidence="1 2">
    <name type="scientific">Erwinia phage SunLIRen</name>
    <dbReference type="NCBI Taxonomy" id="2267654"/>
    <lineage>
        <taxon>Viruses</taxon>
        <taxon>Duplodnaviria</taxon>
        <taxon>Heunggongvirae</taxon>
        <taxon>Uroviricota</taxon>
        <taxon>Caudoviricetes</taxon>
        <taxon>Andersonviridae</taxon>
        <taxon>Ounavirinae</taxon>
        <taxon>Kolesnikvirus</taxon>
        <taxon>Kolesnikvirus Ea214</taxon>
    </lineage>
</organism>
<evidence type="ECO:0000313" key="2">
    <source>
        <dbReference type="Proteomes" id="UP000257815"/>
    </source>
</evidence>
<dbReference type="EMBL" id="MH426725">
    <property type="protein sequence ID" value="AXN57331.1"/>
    <property type="molecule type" value="Genomic_DNA"/>
</dbReference>
<evidence type="ECO:0000313" key="1">
    <source>
        <dbReference type="EMBL" id="AXN57331.1"/>
    </source>
</evidence>
<protein>
    <submittedName>
        <fullName evidence="1">Uncharacterized protein</fullName>
    </submittedName>
</protein>
<dbReference type="Proteomes" id="UP000257815">
    <property type="component" value="Segment"/>
</dbReference>
<reference evidence="2" key="1">
    <citation type="submission" date="2018-06" db="EMBL/GenBank/DDBJ databases">
        <authorList>
            <person name="Sharma R."/>
            <person name="Ke K."/>
            <person name="Breakwell D.P."/>
            <person name="Hope S."/>
            <person name="Grose J.H."/>
        </authorList>
    </citation>
    <scope>NUCLEOTIDE SEQUENCE [LARGE SCALE GENOMIC DNA]</scope>
</reference>
<accession>A0A346FHQ1</accession>